<evidence type="ECO:0000256" key="2">
    <source>
        <dbReference type="ARBA" id="ARBA00022723"/>
    </source>
</evidence>
<dbReference type="Gene3D" id="3.90.1590.10">
    <property type="entry name" value="glutathione-dependent formaldehyde- activating enzyme (gfa)"/>
    <property type="match status" value="2"/>
</dbReference>
<gene>
    <name evidence="6" type="ORF">FA10DRAFT_266307</name>
</gene>
<accession>A0A316YU13</accession>
<keyword evidence="7" id="KW-1185">Reference proteome</keyword>
<dbReference type="InParanoid" id="A0A316YU13"/>
<dbReference type="GeneID" id="37043355"/>
<dbReference type="RefSeq" id="XP_025379790.1">
    <property type="nucleotide sequence ID" value="XM_025521439.1"/>
</dbReference>
<dbReference type="STRING" id="215250.A0A316YU13"/>
<keyword evidence="2" id="KW-0479">Metal-binding</keyword>
<dbReference type="SUPFAM" id="SSF51316">
    <property type="entry name" value="Mss4-like"/>
    <property type="match status" value="2"/>
</dbReference>
<dbReference type="PROSITE" id="PS51891">
    <property type="entry name" value="CENP_V_GFA"/>
    <property type="match status" value="1"/>
</dbReference>
<dbReference type="PANTHER" id="PTHR33337:SF40">
    <property type="entry name" value="CENP-V_GFA DOMAIN-CONTAINING PROTEIN-RELATED"/>
    <property type="match status" value="1"/>
</dbReference>
<dbReference type="EMBL" id="KZ819635">
    <property type="protein sequence ID" value="PWN92592.1"/>
    <property type="molecule type" value="Genomic_DNA"/>
</dbReference>
<evidence type="ECO:0000256" key="3">
    <source>
        <dbReference type="ARBA" id="ARBA00022833"/>
    </source>
</evidence>
<organism evidence="6 7">
    <name type="scientific">Acaromyces ingoldii</name>
    <dbReference type="NCBI Taxonomy" id="215250"/>
    <lineage>
        <taxon>Eukaryota</taxon>
        <taxon>Fungi</taxon>
        <taxon>Dikarya</taxon>
        <taxon>Basidiomycota</taxon>
        <taxon>Ustilaginomycotina</taxon>
        <taxon>Exobasidiomycetes</taxon>
        <taxon>Exobasidiales</taxon>
        <taxon>Cryptobasidiaceae</taxon>
        <taxon>Acaromyces</taxon>
    </lineage>
</organism>
<dbReference type="InterPro" id="IPR006913">
    <property type="entry name" value="CENP-V/GFA"/>
</dbReference>
<protein>
    <recommendedName>
        <fullName evidence="5">CENP-V/GFA domain-containing protein</fullName>
    </recommendedName>
</protein>
<evidence type="ECO:0000259" key="5">
    <source>
        <dbReference type="PROSITE" id="PS51891"/>
    </source>
</evidence>
<feature type="domain" description="CENP-V/GFA" evidence="5">
    <location>
        <begin position="6"/>
        <end position="133"/>
    </location>
</feature>
<evidence type="ECO:0000313" key="6">
    <source>
        <dbReference type="EMBL" id="PWN92592.1"/>
    </source>
</evidence>
<comment type="similarity">
    <text evidence="1">Belongs to the Gfa family.</text>
</comment>
<dbReference type="Pfam" id="PF04828">
    <property type="entry name" value="GFA"/>
    <property type="match status" value="2"/>
</dbReference>
<keyword evidence="4" id="KW-0456">Lyase</keyword>
<dbReference type="GO" id="GO:0046872">
    <property type="term" value="F:metal ion binding"/>
    <property type="evidence" value="ECO:0007669"/>
    <property type="project" value="UniProtKB-KW"/>
</dbReference>
<dbReference type="OrthoDB" id="5422068at2759"/>
<evidence type="ECO:0000256" key="1">
    <source>
        <dbReference type="ARBA" id="ARBA00005495"/>
    </source>
</evidence>
<proteinExistence type="inferred from homology"/>
<name>A0A316YU13_9BASI</name>
<dbReference type="AlphaFoldDB" id="A0A316YU13"/>
<dbReference type="GO" id="GO:0016846">
    <property type="term" value="F:carbon-sulfur lyase activity"/>
    <property type="evidence" value="ECO:0007669"/>
    <property type="project" value="InterPro"/>
</dbReference>
<dbReference type="InterPro" id="IPR011057">
    <property type="entry name" value="Mss4-like_sf"/>
</dbReference>
<dbReference type="PANTHER" id="PTHR33337">
    <property type="entry name" value="GFA DOMAIN-CONTAINING PROTEIN"/>
    <property type="match status" value="1"/>
</dbReference>
<evidence type="ECO:0000313" key="7">
    <source>
        <dbReference type="Proteomes" id="UP000245768"/>
    </source>
</evidence>
<evidence type="ECO:0000256" key="4">
    <source>
        <dbReference type="ARBA" id="ARBA00023239"/>
    </source>
</evidence>
<dbReference type="Proteomes" id="UP000245768">
    <property type="component" value="Unassembled WGS sequence"/>
</dbReference>
<keyword evidence="3" id="KW-0862">Zinc</keyword>
<reference evidence="6 7" key="1">
    <citation type="journal article" date="2018" name="Mol. Biol. Evol.">
        <title>Broad Genomic Sampling Reveals a Smut Pathogenic Ancestry of the Fungal Clade Ustilaginomycotina.</title>
        <authorList>
            <person name="Kijpornyongpan T."/>
            <person name="Mondo S.J."/>
            <person name="Barry K."/>
            <person name="Sandor L."/>
            <person name="Lee J."/>
            <person name="Lipzen A."/>
            <person name="Pangilinan J."/>
            <person name="LaButti K."/>
            <person name="Hainaut M."/>
            <person name="Henrissat B."/>
            <person name="Grigoriev I.V."/>
            <person name="Spatafora J.W."/>
            <person name="Aime M.C."/>
        </authorList>
    </citation>
    <scope>NUCLEOTIDE SEQUENCE [LARGE SCALE GENOMIC DNA]</scope>
    <source>
        <strain evidence="6 7">MCA 4198</strain>
    </source>
</reference>
<sequence>MDPVRLYAQCHCKKQTFHVDVPKSSLPLVNETCHCDDDRHITGLLAGDFAILPPETQVFDEDRIPNGLSRYMKPGGRVRWYFCQTCGAHIVQSAPKEDGGTKWLMSLGTLYPLELPDGTKTTQLQRHSFVKYGRDLGGLARFLPDGVPRYADGTSTEAITDRDVATKEEEEAIRQAAEARTLPLRCHCGHVQLDVHRPSSSPVPEAFKGAVVGDSWLWNFCLCHSCRTTSGFDASCYFFAPYTHITGSSSSSHPTDGLSTYSSYPGRRRHFCPTCGACVFFDRADRGDLCDVFLGLVDVPLAALFSSWIRPAKKMSFWAYAKNKELAQTLAKGFCPDEDLSLTQATAKASADYDGALVI</sequence>